<dbReference type="GO" id="GO:0036104">
    <property type="term" value="P:Kdo2-lipid A biosynthetic process"/>
    <property type="evidence" value="ECO:0007669"/>
    <property type="project" value="UniProtKB-UniPathway"/>
</dbReference>
<dbReference type="PANTHER" id="PTHR20863:SF76">
    <property type="entry name" value="CARRIER DOMAIN-CONTAINING PROTEIN"/>
    <property type="match status" value="1"/>
</dbReference>
<organism evidence="13 14">
    <name type="scientific">Solilutibacter silvestris</name>
    <dbReference type="NCBI Taxonomy" id="1645665"/>
    <lineage>
        <taxon>Bacteria</taxon>
        <taxon>Pseudomonadati</taxon>
        <taxon>Pseudomonadota</taxon>
        <taxon>Gammaproteobacteria</taxon>
        <taxon>Lysobacterales</taxon>
        <taxon>Lysobacteraceae</taxon>
        <taxon>Solilutibacter</taxon>
    </lineage>
</organism>
<comment type="subcellular location">
    <subcellularLocation>
        <location evidence="9">Cytoplasm</location>
    </subcellularLocation>
</comment>
<comment type="pathway">
    <text evidence="9 11">Lipid metabolism; fatty acid biosynthesis.</text>
</comment>
<dbReference type="GO" id="GO:0000035">
    <property type="term" value="F:acyl binding"/>
    <property type="evidence" value="ECO:0007669"/>
    <property type="project" value="TreeGrafter"/>
</dbReference>
<dbReference type="PROSITE" id="PS00012">
    <property type="entry name" value="PHOSPHOPANTETHEINE"/>
    <property type="match status" value="1"/>
</dbReference>
<dbReference type="NCBIfam" id="NF002150">
    <property type="entry name" value="PRK00982.1-4"/>
    <property type="match status" value="1"/>
</dbReference>
<dbReference type="GO" id="GO:0009245">
    <property type="term" value="P:lipid A biosynthetic process"/>
    <property type="evidence" value="ECO:0007669"/>
    <property type="project" value="TreeGrafter"/>
</dbReference>
<evidence type="ECO:0000256" key="7">
    <source>
        <dbReference type="ARBA" id="ARBA00023160"/>
    </source>
</evidence>
<dbReference type="Gene3D" id="1.10.1200.10">
    <property type="entry name" value="ACP-like"/>
    <property type="match status" value="1"/>
</dbReference>
<evidence type="ECO:0000256" key="8">
    <source>
        <dbReference type="ARBA" id="ARBA00024328"/>
    </source>
</evidence>
<dbReference type="GO" id="GO:0016020">
    <property type="term" value="C:membrane"/>
    <property type="evidence" value="ECO:0007669"/>
    <property type="project" value="GOC"/>
</dbReference>
<evidence type="ECO:0000256" key="3">
    <source>
        <dbReference type="ARBA" id="ARBA00022516"/>
    </source>
</evidence>
<evidence type="ECO:0000256" key="2">
    <source>
        <dbReference type="ARBA" id="ARBA00022450"/>
    </source>
</evidence>
<keyword evidence="5 9" id="KW-0276">Fatty acid metabolism</keyword>
<comment type="similarity">
    <text evidence="9">Belongs to the acyl carrier protein (ACP) family.</text>
</comment>
<dbReference type="HAMAP" id="MF_01217">
    <property type="entry name" value="Acyl_carrier"/>
    <property type="match status" value="1"/>
</dbReference>
<evidence type="ECO:0000256" key="5">
    <source>
        <dbReference type="ARBA" id="ARBA00022832"/>
    </source>
</evidence>
<keyword evidence="6 9" id="KW-0443">Lipid metabolism</keyword>
<keyword evidence="2 9" id="KW-0596">Phosphopantetheine</keyword>
<keyword evidence="9" id="KW-0963">Cytoplasm</keyword>
<keyword evidence="14" id="KW-1185">Reference proteome</keyword>
<dbReference type="EMBL" id="NPZB01000002">
    <property type="protein sequence ID" value="PNS08265.1"/>
    <property type="molecule type" value="Genomic_DNA"/>
</dbReference>
<dbReference type="SUPFAM" id="SSF47336">
    <property type="entry name" value="ACP-like"/>
    <property type="match status" value="1"/>
</dbReference>
<dbReference type="InterPro" id="IPR036736">
    <property type="entry name" value="ACP-like_sf"/>
</dbReference>
<evidence type="ECO:0000313" key="14">
    <source>
        <dbReference type="Proteomes" id="UP000236220"/>
    </source>
</evidence>
<dbReference type="UniPathway" id="UPA00094"/>
<sequence>MSTIEERVKKIVVEQLGVKEEDVSTNASFVDDLGADSLDTVELVMALEEEFECEIPDEDAEKITTVQQAIDYVKGHVKTA</sequence>
<dbReference type="GO" id="GO:0000036">
    <property type="term" value="F:acyl carrier activity"/>
    <property type="evidence" value="ECO:0007669"/>
    <property type="project" value="UniProtKB-UniRule"/>
</dbReference>
<dbReference type="Proteomes" id="UP000236220">
    <property type="component" value="Unassembled WGS sequence"/>
</dbReference>
<proteinExistence type="inferred from homology"/>
<dbReference type="InterPro" id="IPR009081">
    <property type="entry name" value="PP-bd_ACP"/>
</dbReference>
<dbReference type="Pfam" id="PF00550">
    <property type="entry name" value="PP-binding"/>
    <property type="match status" value="1"/>
</dbReference>
<gene>
    <name evidence="9" type="primary">acpP</name>
    <name evidence="13" type="ORF">Lysil_2441</name>
</gene>
<reference evidence="13 14" key="1">
    <citation type="submission" date="2017-08" db="EMBL/GenBank/DDBJ databases">
        <title>Lysobacter sylvestris genome.</title>
        <authorList>
            <person name="Zhang D.-C."/>
            <person name="Albuquerque L."/>
            <person name="Franca L."/>
            <person name="Froufe H.J.C."/>
            <person name="Barroso C."/>
            <person name="Egas C."/>
            <person name="Da Costa M."/>
            <person name="Margesin R."/>
        </authorList>
    </citation>
    <scope>NUCLEOTIDE SEQUENCE [LARGE SCALE GENOMIC DNA]</scope>
    <source>
        <strain evidence="13 14">AM20-91</strain>
    </source>
</reference>
<dbReference type="GO" id="GO:0005829">
    <property type="term" value="C:cytosol"/>
    <property type="evidence" value="ECO:0007669"/>
    <property type="project" value="TreeGrafter"/>
</dbReference>
<dbReference type="NCBIfam" id="NF002151">
    <property type="entry name" value="PRK00982.1-5"/>
    <property type="match status" value="1"/>
</dbReference>
<accession>A0A2K1PZP4</accession>
<protein>
    <recommendedName>
        <fullName evidence="9 10">Acyl carrier protein</fullName>
        <shortName evidence="9">ACP</shortName>
    </recommendedName>
</protein>
<evidence type="ECO:0000256" key="10">
    <source>
        <dbReference type="NCBIfam" id="TIGR00517"/>
    </source>
</evidence>
<feature type="modified residue" description="O-(pantetheine 4'-phosphoryl)serine" evidence="9">
    <location>
        <position position="37"/>
    </location>
</feature>
<comment type="PTM">
    <text evidence="11">4'-phosphopantetheine is transferred from CoA to a specific serine of apo-ACP by acpS.</text>
</comment>
<evidence type="ECO:0000256" key="4">
    <source>
        <dbReference type="ARBA" id="ARBA00022553"/>
    </source>
</evidence>
<evidence type="ECO:0000256" key="1">
    <source>
        <dbReference type="ARBA" id="ARBA00003180"/>
    </source>
</evidence>
<dbReference type="FunFam" id="1.10.1200.10:FF:000001">
    <property type="entry name" value="Acyl carrier protein"/>
    <property type="match status" value="1"/>
</dbReference>
<dbReference type="UniPathway" id="UPA00360"/>
<dbReference type="PROSITE" id="PS50075">
    <property type="entry name" value="CARRIER"/>
    <property type="match status" value="1"/>
</dbReference>
<evidence type="ECO:0000259" key="12">
    <source>
        <dbReference type="PROSITE" id="PS50075"/>
    </source>
</evidence>
<dbReference type="NCBIfam" id="NF002148">
    <property type="entry name" value="PRK00982.1-2"/>
    <property type="match status" value="1"/>
</dbReference>
<comment type="function">
    <text evidence="1 9 11">Carrier of the growing fatty acid chain in fatty acid biosynthesis.</text>
</comment>
<keyword evidence="3 9" id="KW-0444">Lipid biosynthesis</keyword>
<comment type="PTM">
    <text evidence="9">4'-phosphopantetheine is transferred from CoA to a specific serine of apo-ACP by AcpS. This modification is essential for activity because fatty acids are bound in thioester linkage to the sulfhydryl of the prosthetic group.</text>
</comment>
<comment type="caution">
    <text evidence="13">The sequence shown here is derived from an EMBL/GenBank/DDBJ whole genome shotgun (WGS) entry which is preliminary data.</text>
</comment>
<keyword evidence="4 9" id="KW-0597">Phosphoprotein</keyword>
<dbReference type="PANTHER" id="PTHR20863">
    <property type="entry name" value="ACYL CARRIER PROTEIN"/>
    <property type="match status" value="1"/>
</dbReference>
<dbReference type="AlphaFoldDB" id="A0A2K1PZP4"/>
<dbReference type="NCBIfam" id="TIGR00517">
    <property type="entry name" value="acyl_carrier"/>
    <property type="match status" value="1"/>
</dbReference>
<dbReference type="RefSeq" id="WP_103075869.1">
    <property type="nucleotide sequence ID" value="NZ_NPZB01000002.1"/>
</dbReference>
<feature type="domain" description="Carrier" evidence="12">
    <location>
        <begin position="2"/>
        <end position="77"/>
    </location>
</feature>
<dbReference type="InterPro" id="IPR006162">
    <property type="entry name" value="Ppantetheine_attach_site"/>
</dbReference>
<evidence type="ECO:0000256" key="6">
    <source>
        <dbReference type="ARBA" id="ARBA00023098"/>
    </source>
</evidence>
<evidence type="ECO:0000256" key="11">
    <source>
        <dbReference type="RuleBase" id="RU003545"/>
    </source>
</evidence>
<name>A0A2K1PZP4_9GAMM</name>
<dbReference type="OrthoDB" id="9804551at2"/>
<dbReference type="InterPro" id="IPR003231">
    <property type="entry name" value="ACP"/>
</dbReference>
<dbReference type="NCBIfam" id="NF002149">
    <property type="entry name" value="PRK00982.1-3"/>
    <property type="match status" value="1"/>
</dbReference>
<evidence type="ECO:0000313" key="13">
    <source>
        <dbReference type="EMBL" id="PNS08265.1"/>
    </source>
</evidence>
<evidence type="ECO:0000256" key="9">
    <source>
        <dbReference type="HAMAP-Rule" id="MF_01217"/>
    </source>
</evidence>
<keyword evidence="7 9" id="KW-0275">Fatty acid biosynthesis</keyword>
<comment type="pathway">
    <text evidence="8">Glycolipid biosynthesis; KDO(2)-lipid A biosynthesis.</text>
</comment>